<dbReference type="InterPro" id="IPR036390">
    <property type="entry name" value="WH_DNA-bd_sf"/>
</dbReference>
<feature type="domain" description="Rad21/Rec8-like protein C-terminal eukaryotic" evidence="5">
    <location>
        <begin position="526"/>
        <end position="562"/>
    </location>
</feature>
<dbReference type="GO" id="GO:0005634">
    <property type="term" value="C:nucleus"/>
    <property type="evidence" value="ECO:0007669"/>
    <property type="project" value="UniProtKB-SubCell"/>
</dbReference>
<keyword evidence="8" id="KW-1185">Reference proteome</keyword>
<evidence type="ECO:0000256" key="4">
    <source>
        <dbReference type="SAM" id="MobiDB-lite"/>
    </source>
</evidence>
<comment type="caution">
    <text evidence="7">The sequence shown here is derived from an EMBL/GenBank/DDBJ whole genome shotgun (WGS) entry which is preliminary data.</text>
</comment>
<dbReference type="FunFam" id="1.10.10.580:FF:000004">
    <property type="entry name" value="Double-strand-break repair protein rad21"/>
    <property type="match status" value="1"/>
</dbReference>
<dbReference type="STRING" id="1081104.A0A168E0I5"/>
<dbReference type="CDD" id="cd21788">
    <property type="entry name" value="Rad21_Rec8_M_SpRad21p-like"/>
    <property type="match status" value="1"/>
</dbReference>
<dbReference type="GO" id="GO:1990414">
    <property type="term" value="P:replication-born double-strand break repair via sister chromatid exchange"/>
    <property type="evidence" value="ECO:0007669"/>
    <property type="project" value="TreeGrafter"/>
</dbReference>
<dbReference type="Proteomes" id="UP000076744">
    <property type="component" value="Unassembled WGS sequence"/>
</dbReference>
<dbReference type="InterPro" id="IPR023093">
    <property type="entry name" value="ScpA-like_C"/>
</dbReference>
<evidence type="ECO:0000313" key="7">
    <source>
        <dbReference type="EMBL" id="OAA73231.1"/>
    </source>
</evidence>
<comment type="similarity">
    <text evidence="2">Belongs to the rad21 family.</text>
</comment>
<dbReference type="RefSeq" id="XP_018708189.1">
    <property type="nucleotide sequence ID" value="XM_018843739.1"/>
</dbReference>
<dbReference type="OrthoDB" id="10071381at2759"/>
<dbReference type="AlphaFoldDB" id="A0A168E0I5"/>
<dbReference type="SUPFAM" id="SSF46785">
    <property type="entry name" value="Winged helix' DNA-binding domain"/>
    <property type="match status" value="1"/>
</dbReference>
<dbReference type="PANTHER" id="PTHR12585:SF69">
    <property type="entry name" value="FI11703P"/>
    <property type="match status" value="1"/>
</dbReference>
<feature type="compositionally biased region" description="Basic and acidic residues" evidence="4">
    <location>
        <begin position="415"/>
        <end position="435"/>
    </location>
</feature>
<dbReference type="Gene3D" id="1.10.10.580">
    <property type="entry name" value="Structural maintenance of chromosome 1. Chain E"/>
    <property type="match status" value="1"/>
</dbReference>
<organism evidence="7 8">
    <name type="scientific">Cordyceps fumosorosea (strain ARSEF 2679)</name>
    <name type="common">Isaria fumosorosea</name>
    <dbReference type="NCBI Taxonomy" id="1081104"/>
    <lineage>
        <taxon>Eukaryota</taxon>
        <taxon>Fungi</taxon>
        <taxon>Dikarya</taxon>
        <taxon>Ascomycota</taxon>
        <taxon>Pezizomycotina</taxon>
        <taxon>Sordariomycetes</taxon>
        <taxon>Hypocreomycetidae</taxon>
        <taxon>Hypocreales</taxon>
        <taxon>Cordycipitaceae</taxon>
        <taxon>Cordyceps</taxon>
    </lineage>
</organism>
<dbReference type="GO" id="GO:0003682">
    <property type="term" value="F:chromatin binding"/>
    <property type="evidence" value="ECO:0007669"/>
    <property type="project" value="TreeGrafter"/>
</dbReference>
<comment type="subcellular location">
    <subcellularLocation>
        <location evidence="1">Nucleus</location>
    </subcellularLocation>
</comment>
<proteinExistence type="inferred from homology"/>
<dbReference type="GO" id="GO:0007064">
    <property type="term" value="P:mitotic sister chromatid cohesion"/>
    <property type="evidence" value="ECO:0007669"/>
    <property type="project" value="TreeGrafter"/>
</dbReference>
<evidence type="ECO:0000256" key="2">
    <source>
        <dbReference type="ARBA" id="ARBA00009870"/>
    </source>
</evidence>
<reference evidence="7 8" key="1">
    <citation type="journal article" date="2016" name="Genome Biol. Evol.">
        <title>Divergent and convergent evolution of fungal pathogenicity.</title>
        <authorList>
            <person name="Shang Y."/>
            <person name="Xiao G."/>
            <person name="Zheng P."/>
            <person name="Cen K."/>
            <person name="Zhan S."/>
            <person name="Wang C."/>
        </authorList>
    </citation>
    <scope>NUCLEOTIDE SEQUENCE [LARGE SCALE GENOMIC DNA]</scope>
    <source>
        <strain evidence="7 8">ARSEF 2679</strain>
    </source>
</reference>
<dbReference type="PANTHER" id="PTHR12585">
    <property type="entry name" value="SCC1 / RAD21 FAMILY MEMBER"/>
    <property type="match status" value="1"/>
</dbReference>
<sequence length="610" mass="67128">MFYSETLLQKSGPLARVWLSANLERKLSKNHILQSNVTDSVEAIITPNQAPMALRLSGQLLLGVVRIYQRKTRYLLDDCNEAMMKIKMAFRSSGNNDLASNLQVSNRESLLLPDRITPYDNLDLPPPPDASWLLSQVDEITATPVGRKGRTSNRDINLQEDFDNSQFLKGPGALDDDLMPTMDDLDLDLDFGDLEGGVSNMEIGRDAPAARDVEDDLLSEIEIGVGKATDGPSTFDPAADNIQILDGDGDLTMPDGDDFGFNPEDISNVRDLSAMPQSRARISESPLSDIDEHFAREVAEQYAHNTDMYEPADETETTIVRRPAQRSRRQKILMPDDEIALSSSLIKQQQTNRENIIKPARYVPRDPVMLALMDMHKNGGFVSSIMMDGRSTAWAPELRGMLTLDMLRDDLKRKRDSGIADVDSDRGAAKSPRLEFDEDTNIGLGDNFGDRSVGPDGTVIQLEDDGGFDMGGDAGFPDFNDTTMPVVHPEDSGPVSIGTKHAVHILRDLFGSEAATSAEKRTQSIVVFQDLLPEKRTTKAEATKMFFECLVLATKDAIKVEQGPELGDNIRVRGKRGLWGEWAEREAGGEIAHNDNESAPLAAQPVAVSA</sequence>
<dbReference type="GO" id="GO:0030892">
    <property type="term" value="C:mitotic cohesin complex"/>
    <property type="evidence" value="ECO:0007669"/>
    <property type="project" value="TreeGrafter"/>
</dbReference>
<feature type="domain" description="Rad21/Rec8-like protein N-terminal" evidence="6">
    <location>
        <begin position="1"/>
        <end position="100"/>
    </location>
</feature>
<accession>A0A168E0I5</accession>
<dbReference type="InterPro" id="IPR039781">
    <property type="entry name" value="Rad21/Rec8-like"/>
</dbReference>
<dbReference type="EMBL" id="AZHB01000001">
    <property type="protein sequence ID" value="OAA73231.1"/>
    <property type="molecule type" value="Genomic_DNA"/>
</dbReference>
<evidence type="ECO:0000259" key="5">
    <source>
        <dbReference type="Pfam" id="PF04824"/>
    </source>
</evidence>
<dbReference type="InterPro" id="IPR006909">
    <property type="entry name" value="Rad21/Rec8_C_eu"/>
</dbReference>
<evidence type="ECO:0000256" key="3">
    <source>
        <dbReference type="ARBA" id="ARBA00023242"/>
    </source>
</evidence>
<evidence type="ECO:0000313" key="8">
    <source>
        <dbReference type="Proteomes" id="UP000076744"/>
    </source>
</evidence>
<feature type="region of interest" description="Disordered" evidence="4">
    <location>
        <begin position="589"/>
        <end position="610"/>
    </location>
</feature>
<dbReference type="GeneID" id="30016424"/>
<protein>
    <submittedName>
        <fullName evidence="7">Double-strand-break repair protein rad21</fullName>
    </submittedName>
</protein>
<evidence type="ECO:0000259" key="6">
    <source>
        <dbReference type="Pfam" id="PF04825"/>
    </source>
</evidence>
<dbReference type="Pfam" id="PF04824">
    <property type="entry name" value="Rad21_Rec8"/>
    <property type="match status" value="1"/>
</dbReference>
<dbReference type="InterPro" id="IPR006910">
    <property type="entry name" value="Rad21_Rec8_N"/>
</dbReference>
<gene>
    <name evidence="7" type="ORF">ISF_00132</name>
</gene>
<keyword evidence="3" id="KW-0539">Nucleus</keyword>
<dbReference type="Pfam" id="PF04825">
    <property type="entry name" value="Rad21_Rec8_N"/>
    <property type="match status" value="1"/>
</dbReference>
<name>A0A168E0I5_CORFA</name>
<evidence type="ECO:0000256" key="1">
    <source>
        <dbReference type="ARBA" id="ARBA00004123"/>
    </source>
</evidence>
<feature type="region of interest" description="Disordered" evidence="4">
    <location>
        <begin position="415"/>
        <end position="455"/>
    </location>
</feature>